<dbReference type="GO" id="GO:0015149">
    <property type="term" value="F:hexose transmembrane transporter activity"/>
    <property type="evidence" value="ECO:0007669"/>
    <property type="project" value="UniProtKB-ARBA"/>
</dbReference>
<dbReference type="GO" id="GO:0005351">
    <property type="term" value="F:carbohydrate:proton symporter activity"/>
    <property type="evidence" value="ECO:0007669"/>
    <property type="project" value="TreeGrafter"/>
</dbReference>
<evidence type="ECO:0000259" key="10">
    <source>
        <dbReference type="PROSITE" id="PS50850"/>
    </source>
</evidence>
<keyword evidence="4" id="KW-0762">Sugar transport</keyword>
<feature type="region of interest" description="Disordered" evidence="8">
    <location>
        <begin position="1"/>
        <end position="33"/>
    </location>
</feature>
<proteinExistence type="inferred from homology"/>
<keyword evidence="6 9" id="KW-1133">Transmembrane helix</keyword>
<evidence type="ECO:0000313" key="12">
    <source>
        <dbReference type="Proteomes" id="UP000030161"/>
    </source>
</evidence>
<evidence type="ECO:0000256" key="4">
    <source>
        <dbReference type="ARBA" id="ARBA00022597"/>
    </source>
</evidence>
<comment type="caution">
    <text evidence="11">The sequence shown here is derived from an EMBL/GenBank/DDBJ whole genome shotgun (WGS) entry which is preliminary data.</text>
</comment>
<reference evidence="11 12" key="1">
    <citation type="submission" date="2013-12" db="EMBL/GenBank/DDBJ databases">
        <title>The Genome Sequence of Candida albicans P78048.</title>
        <authorList>
            <consortium name="The Broad Institute Genome Sequencing Platform"/>
            <consortium name="The Broad Institute Genome Sequencing Center for Infectious Disease"/>
            <person name="Cuomo C."/>
            <person name="Bennett R."/>
            <person name="Hirakawa M."/>
            <person name="Noverr M."/>
            <person name="Mitchell A."/>
            <person name="Young S.K."/>
            <person name="Zeng Q."/>
            <person name="Gargeya S."/>
            <person name="Fitzgerald M."/>
            <person name="Abouelleil A."/>
            <person name="Alvarado L."/>
            <person name="Berlin A.M."/>
            <person name="Chapman S.B."/>
            <person name="Dewar J."/>
            <person name="Goldberg J."/>
            <person name="Griggs A."/>
            <person name="Gujja S."/>
            <person name="Hansen M."/>
            <person name="Howarth C."/>
            <person name="Imamovic A."/>
            <person name="Larimer J."/>
            <person name="McCowan C."/>
            <person name="Murphy C."/>
            <person name="Pearson M."/>
            <person name="Priest M."/>
            <person name="Roberts A."/>
            <person name="Saif S."/>
            <person name="Shea T."/>
            <person name="Sykes S."/>
            <person name="Wortman J."/>
            <person name="Nusbaum C."/>
            <person name="Birren B."/>
        </authorList>
    </citation>
    <scope>NUCLEOTIDE SEQUENCE [LARGE SCALE GENOMIC DNA]</scope>
    <source>
        <strain evidence="11 12">P78048</strain>
    </source>
</reference>
<evidence type="ECO:0000256" key="6">
    <source>
        <dbReference type="ARBA" id="ARBA00022989"/>
    </source>
</evidence>
<comment type="subcellular location">
    <subcellularLocation>
        <location evidence="1">Membrane</location>
        <topology evidence="1">Multi-pass membrane protein</topology>
    </subcellularLocation>
</comment>
<dbReference type="PANTHER" id="PTHR48022">
    <property type="entry name" value="PLASTIDIC GLUCOSE TRANSPORTER 4"/>
    <property type="match status" value="1"/>
</dbReference>
<protein>
    <submittedName>
        <fullName evidence="11">MFS transporter, SP family, sugar:H+ symporter</fullName>
    </submittedName>
</protein>
<evidence type="ECO:0000256" key="3">
    <source>
        <dbReference type="ARBA" id="ARBA00022448"/>
    </source>
</evidence>
<dbReference type="Proteomes" id="UP000030161">
    <property type="component" value="Unassembled WGS sequence"/>
</dbReference>
<feature type="compositionally biased region" description="Polar residues" evidence="8">
    <location>
        <begin position="1"/>
        <end position="14"/>
    </location>
</feature>
<evidence type="ECO:0000313" key="11">
    <source>
        <dbReference type="EMBL" id="KGR15969.1"/>
    </source>
</evidence>
<dbReference type="Pfam" id="PF00083">
    <property type="entry name" value="Sugar_tr"/>
    <property type="match status" value="1"/>
</dbReference>
<keyword evidence="5 9" id="KW-0812">Transmembrane</keyword>
<name>A0AB34PXA7_CANAX</name>
<dbReference type="InterPro" id="IPR020846">
    <property type="entry name" value="MFS_dom"/>
</dbReference>
<feature type="compositionally biased region" description="Basic and acidic residues" evidence="8">
    <location>
        <begin position="19"/>
        <end position="33"/>
    </location>
</feature>
<dbReference type="EMBL" id="AJIX01000010">
    <property type="protein sequence ID" value="KGR15969.1"/>
    <property type="molecule type" value="Genomic_DNA"/>
</dbReference>
<keyword evidence="3" id="KW-0813">Transport</keyword>
<comment type="similarity">
    <text evidence="2">Belongs to the major facilitator superfamily. Sugar transporter (TC 2.A.1.1) family.</text>
</comment>
<evidence type="ECO:0000256" key="1">
    <source>
        <dbReference type="ARBA" id="ARBA00004141"/>
    </source>
</evidence>
<evidence type="ECO:0000256" key="8">
    <source>
        <dbReference type="SAM" id="MobiDB-lite"/>
    </source>
</evidence>
<gene>
    <name evidence="11" type="ORF">MG3_01561</name>
</gene>
<dbReference type="PROSITE" id="PS50850">
    <property type="entry name" value="MFS"/>
    <property type="match status" value="1"/>
</dbReference>
<feature type="transmembrane region" description="Helical" evidence="9">
    <location>
        <begin position="42"/>
        <end position="62"/>
    </location>
</feature>
<sequence>MSQDNVSSTSTAEAVNNEIKVKDEFPQEEQAHTSLEDKPVSAYIGIIIMCFLIAFGGFVFGFDTGTISGFINMSDFLERFGGTKADGTLYFSNVRTGLMIGLFNAGCAIGALFL</sequence>
<dbReference type="AlphaFoldDB" id="A0AB34PXA7"/>
<dbReference type="PANTHER" id="PTHR48022:SF75">
    <property type="entry name" value="GALACTOSE TRANSPORTER-RELATED"/>
    <property type="match status" value="1"/>
</dbReference>
<evidence type="ECO:0000256" key="9">
    <source>
        <dbReference type="SAM" id="Phobius"/>
    </source>
</evidence>
<feature type="domain" description="Major facilitator superfamily (MFS) profile" evidence="10">
    <location>
        <begin position="49"/>
        <end position="114"/>
    </location>
</feature>
<dbReference type="InterPro" id="IPR005828">
    <property type="entry name" value="MFS_sugar_transport-like"/>
</dbReference>
<evidence type="ECO:0000256" key="7">
    <source>
        <dbReference type="ARBA" id="ARBA00023136"/>
    </source>
</evidence>
<dbReference type="GO" id="GO:0005886">
    <property type="term" value="C:plasma membrane"/>
    <property type="evidence" value="ECO:0007669"/>
    <property type="project" value="TreeGrafter"/>
</dbReference>
<dbReference type="InterPro" id="IPR036259">
    <property type="entry name" value="MFS_trans_sf"/>
</dbReference>
<keyword evidence="7 9" id="KW-0472">Membrane</keyword>
<evidence type="ECO:0000256" key="2">
    <source>
        <dbReference type="ARBA" id="ARBA00010992"/>
    </source>
</evidence>
<feature type="non-terminal residue" evidence="11">
    <location>
        <position position="114"/>
    </location>
</feature>
<accession>A0AB34PXA7</accession>
<dbReference type="Gene3D" id="1.20.1250.20">
    <property type="entry name" value="MFS general substrate transporter like domains"/>
    <property type="match status" value="1"/>
</dbReference>
<organism evidence="11 12">
    <name type="scientific">Candida albicans P78048</name>
    <dbReference type="NCBI Taxonomy" id="1094989"/>
    <lineage>
        <taxon>Eukaryota</taxon>
        <taxon>Fungi</taxon>
        <taxon>Dikarya</taxon>
        <taxon>Ascomycota</taxon>
        <taxon>Saccharomycotina</taxon>
        <taxon>Pichiomycetes</taxon>
        <taxon>Debaryomycetaceae</taxon>
        <taxon>Candida/Lodderomyces clade</taxon>
        <taxon>Candida</taxon>
    </lineage>
</organism>
<dbReference type="InterPro" id="IPR050360">
    <property type="entry name" value="MFS_Sugar_Transporters"/>
</dbReference>
<evidence type="ECO:0000256" key="5">
    <source>
        <dbReference type="ARBA" id="ARBA00022692"/>
    </source>
</evidence>